<sequence length="304" mass="31866">MSNSSSNHFTCPSGGTWYVCPNAPYYLGCCSSDPCTNVDANSTSPCPDVYPASFNTSIYDDILPNSCIGSANANWYSCNFTDPPFLGCCSSNACTKGCPAEDLLAAAWSSSSRGQFALFQDEGTGDDDDEGSSGEGGLSGGAIAGIVVGAVAALVIVGALVWFFMRRRNKKAAAMSGHGHTPFVVEGENHRMYPSPGSQYHNSQFSSPAGTTTGAGKDPKYMSTSSAGISLPSLSPGLPSESGRPISEIYSNSTVSEDMSQHKWAPGQSYGLGVHGAQKPEPIQELDSNVTEVHELDGLERNRP</sequence>
<dbReference type="EMBL" id="JQFZ01000117">
    <property type="protein sequence ID" value="KGO58595.1"/>
    <property type="molecule type" value="Genomic_DNA"/>
</dbReference>
<organism evidence="3 4">
    <name type="scientific">Penicillium expansum</name>
    <name type="common">Blue mold rot fungus</name>
    <dbReference type="NCBI Taxonomy" id="27334"/>
    <lineage>
        <taxon>Eukaryota</taxon>
        <taxon>Fungi</taxon>
        <taxon>Dikarya</taxon>
        <taxon>Ascomycota</taxon>
        <taxon>Pezizomycotina</taxon>
        <taxon>Eurotiomycetes</taxon>
        <taxon>Eurotiomycetidae</taxon>
        <taxon>Eurotiales</taxon>
        <taxon>Aspergillaceae</taxon>
        <taxon>Penicillium</taxon>
    </lineage>
</organism>
<reference evidence="3 4" key="1">
    <citation type="journal article" date="2015" name="Mol. Plant Microbe Interact.">
        <title>Genome, transcriptome, and functional analyses of Penicillium expansum provide new insights into secondary metabolism and pathogenicity.</title>
        <authorList>
            <person name="Ballester A.R."/>
            <person name="Marcet-Houben M."/>
            <person name="Levin E."/>
            <person name="Sela N."/>
            <person name="Selma-Lazaro C."/>
            <person name="Carmona L."/>
            <person name="Wisniewski M."/>
            <person name="Droby S."/>
            <person name="Gonzalez-Candelas L."/>
            <person name="Gabaldon T."/>
        </authorList>
    </citation>
    <scope>NUCLEOTIDE SEQUENCE [LARGE SCALE GENOMIC DNA]</scope>
    <source>
        <strain evidence="3 4">MD-8</strain>
    </source>
</reference>
<dbReference type="STRING" id="27334.A0A0A2K2E8"/>
<dbReference type="PANTHER" id="PTHR16861">
    <property type="entry name" value="GLYCOPROTEIN 38"/>
    <property type="match status" value="1"/>
</dbReference>
<dbReference type="CDD" id="cd12087">
    <property type="entry name" value="TM_EGFR-like"/>
    <property type="match status" value="1"/>
</dbReference>
<protein>
    <submittedName>
        <fullName evidence="3">Uncharacterized protein</fullName>
    </submittedName>
</protein>
<gene>
    <name evidence="3" type="ORF">PEX2_065790</name>
</gene>
<keyword evidence="2" id="KW-1133">Transmembrane helix</keyword>
<dbReference type="RefSeq" id="XP_016600032.1">
    <property type="nucleotide sequence ID" value="XM_016743850.1"/>
</dbReference>
<accession>A0A0A2K2E8</accession>
<dbReference type="HOGENOM" id="CLU_066268_0_0_1"/>
<name>A0A0A2K2E8_PENEN</name>
<comment type="caution">
    <text evidence="3">The sequence shown here is derived from an EMBL/GenBank/DDBJ whole genome shotgun (WGS) entry which is preliminary data.</text>
</comment>
<dbReference type="Proteomes" id="UP000030143">
    <property type="component" value="Unassembled WGS sequence"/>
</dbReference>
<dbReference type="GeneID" id="27679270"/>
<evidence type="ECO:0000256" key="1">
    <source>
        <dbReference type="SAM" id="MobiDB-lite"/>
    </source>
</evidence>
<feature type="compositionally biased region" description="Low complexity" evidence="1">
    <location>
        <begin position="223"/>
        <end position="243"/>
    </location>
</feature>
<feature type="region of interest" description="Disordered" evidence="1">
    <location>
        <begin position="194"/>
        <end position="245"/>
    </location>
</feature>
<keyword evidence="2" id="KW-0812">Transmembrane</keyword>
<proteinExistence type="predicted"/>
<evidence type="ECO:0000256" key="2">
    <source>
        <dbReference type="SAM" id="Phobius"/>
    </source>
</evidence>
<evidence type="ECO:0000313" key="3">
    <source>
        <dbReference type="EMBL" id="KGO58595.1"/>
    </source>
</evidence>
<evidence type="ECO:0000313" key="4">
    <source>
        <dbReference type="Proteomes" id="UP000030143"/>
    </source>
</evidence>
<dbReference type="PANTHER" id="PTHR16861:SF4">
    <property type="entry name" value="SH3 DOMAIN PROTEIN (AFU_ORTHOLOGUE AFUA_1G13610)"/>
    <property type="match status" value="1"/>
</dbReference>
<feature type="compositionally biased region" description="Polar residues" evidence="1">
    <location>
        <begin position="196"/>
        <end position="214"/>
    </location>
</feature>
<feature type="region of interest" description="Disordered" evidence="1">
    <location>
        <begin position="258"/>
        <end position="289"/>
    </location>
</feature>
<dbReference type="AlphaFoldDB" id="A0A0A2K2E8"/>
<dbReference type="VEuPathDB" id="FungiDB:PEXP_000300"/>
<keyword evidence="2" id="KW-0472">Membrane</keyword>
<keyword evidence="4" id="KW-1185">Reference proteome</keyword>
<feature type="transmembrane region" description="Helical" evidence="2">
    <location>
        <begin position="142"/>
        <end position="165"/>
    </location>
</feature>